<dbReference type="Proteomes" id="UP000630445">
    <property type="component" value="Unassembled WGS sequence"/>
</dbReference>
<feature type="compositionally biased region" description="Basic and acidic residues" evidence="1">
    <location>
        <begin position="204"/>
        <end position="224"/>
    </location>
</feature>
<gene>
    <name evidence="2" type="ORF">CNMCM5793_006936</name>
    <name evidence="3" type="ORF">CNMCM6106_005213</name>
</gene>
<evidence type="ECO:0008006" key="6">
    <source>
        <dbReference type="Google" id="ProtNLM"/>
    </source>
</evidence>
<evidence type="ECO:0000313" key="4">
    <source>
        <dbReference type="Proteomes" id="UP000630445"/>
    </source>
</evidence>
<feature type="region of interest" description="Disordered" evidence="1">
    <location>
        <begin position="204"/>
        <end position="226"/>
    </location>
</feature>
<evidence type="ECO:0000313" key="2">
    <source>
        <dbReference type="EMBL" id="KAF7117756.1"/>
    </source>
</evidence>
<dbReference type="Proteomes" id="UP000662466">
    <property type="component" value="Unassembled WGS sequence"/>
</dbReference>
<name>A0A8H6PPV7_9EURO</name>
<dbReference type="OrthoDB" id="4227365at2759"/>
<organism evidence="3 5">
    <name type="scientific">Aspergillus hiratsukae</name>
    <dbReference type="NCBI Taxonomy" id="1194566"/>
    <lineage>
        <taxon>Eukaryota</taxon>
        <taxon>Fungi</taxon>
        <taxon>Dikarya</taxon>
        <taxon>Ascomycota</taxon>
        <taxon>Pezizomycotina</taxon>
        <taxon>Eurotiomycetes</taxon>
        <taxon>Eurotiomycetidae</taxon>
        <taxon>Eurotiales</taxon>
        <taxon>Aspergillaceae</taxon>
        <taxon>Aspergillus</taxon>
        <taxon>Aspergillus subgen. Fumigati</taxon>
    </lineage>
</organism>
<accession>A0A8H6PPV7</accession>
<sequence>MEHLASSSHEAMIHHQATYDTPSSHSYYLQQVQSLQQVHHDHVQHFPQNSSFAEMNPVFASGPTTNLMVNHHTFTNGMANLTNAHPVNFSQDFNCLPSPGRIIAPVPVPGGMPIHTPSPAPRMDLEHQLSSWPYDTLGTRTVSPVEHHTYDFASSNGRIPSEFTSQGTVNLTGVHCPPPAGSHQQYRPSGNLSGLTFVMEDGIKPARPRESRVQTKQESDERREKNKKLKEMGGVCLWCYRMKKTCEPQLPCPRCQDSRSRCIRRPAELSLLPCSTASQTTRPEDIFLCLQRISQCASSQAVVSFCQCNGEVIDYWVVHAADFDATNMNTSSDLSQQLILKILKCIQSEEMDKFETQFPGSSLVQTAVTMHKLLSAILCLSKTHVCVRATDVEQTRIVMFYMLALCLQGLCELSDELASEAYRLIKQKTDCDGEPAGTRNDCSGANCVNPVWVAVGLYHQVLEALSSFDLPLPMASVFAGVKTRSNMVLSNIRCVKEKIPHIFGSKLEKEKLEAEKKVFEKHIPPVTCRQYFNIAICSHPFDQDLQSAASHRQTHLSSDVSYEAEFLLNESFGHPTLAAPSLESQLQDPPQMMDGADDWENLEAELAQICPFDEGLTDFDAFGRNTLLDNWSTPSPTDSWGGTTLVNSSQSSMIGSY</sequence>
<protein>
    <recommendedName>
        <fullName evidence="6">Zn(2)-C6 fungal-type domain-containing protein</fullName>
    </recommendedName>
</protein>
<comment type="caution">
    <text evidence="3">The sequence shown here is derived from an EMBL/GenBank/DDBJ whole genome shotgun (WGS) entry which is preliminary data.</text>
</comment>
<dbReference type="EMBL" id="JACBAD010002083">
    <property type="protein sequence ID" value="KAF7117756.1"/>
    <property type="molecule type" value="Genomic_DNA"/>
</dbReference>
<keyword evidence="4" id="KW-1185">Reference proteome</keyword>
<reference evidence="3" key="1">
    <citation type="submission" date="2020-06" db="EMBL/GenBank/DDBJ databases">
        <title>Draft genome sequences of strains closely related to Aspergillus parafelis and Aspergillus hiratsukae.</title>
        <authorList>
            <person name="Dos Santos R.A.C."/>
            <person name="Rivero-Menendez O."/>
            <person name="Steenwyk J.L."/>
            <person name="Mead M.E."/>
            <person name="Goldman G.H."/>
            <person name="Alastruey-Izquierdo A."/>
            <person name="Rokas A."/>
        </authorList>
    </citation>
    <scope>NUCLEOTIDE SEQUENCE</scope>
    <source>
        <strain evidence="2">CNM-CM5793</strain>
        <strain evidence="3">CNM-CM6106</strain>
    </source>
</reference>
<dbReference type="EMBL" id="JACBAF010002288">
    <property type="protein sequence ID" value="KAF7158531.1"/>
    <property type="molecule type" value="Genomic_DNA"/>
</dbReference>
<dbReference type="AlphaFoldDB" id="A0A8H6PPV7"/>
<proteinExistence type="predicted"/>
<evidence type="ECO:0000256" key="1">
    <source>
        <dbReference type="SAM" id="MobiDB-lite"/>
    </source>
</evidence>
<evidence type="ECO:0000313" key="5">
    <source>
        <dbReference type="Proteomes" id="UP000662466"/>
    </source>
</evidence>
<evidence type="ECO:0000313" key="3">
    <source>
        <dbReference type="EMBL" id="KAF7158531.1"/>
    </source>
</evidence>
<feature type="region of interest" description="Disordered" evidence="1">
    <location>
        <begin position="638"/>
        <end position="657"/>
    </location>
</feature>